<dbReference type="PROSITE" id="PS50003">
    <property type="entry name" value="PH_DOMAIN"/>
    <property type="match status" value="1"/>
</dbReference>
<dbReference type="SUPFAM" id="SSF57863">
    <property type="entry name" value="ArfGap/RecO-like zinc finger"/>
    <property type="match status" value="1"/>
</dbReference>
<reference evidence="9" key="1">
    <citation type="submission" date="2025-08" db="UniProtKB">
        <authorList>
            <consortium name="RefSeq"/>
        </authorList>
    </citation>
    <scope>IDENTIFICATION</scope>
</reference>
<evidence type="ECO:0000256" key="2">
    <source>
        <dbReference type="ARBA" id="ARBA00022771"/>
    </source>
</evidence>
<dbReference type="InterPro" id="IPR001849">
    <property type="entry name" value="PH_domain"/>
</dbReference>
<dbReference type="InterPro" id="IPR038508">
    <property type="entry name" value="ArfGAP_dom_sf"/>
</dbReference>
<dbReference type="Pfam" id="PF01412">
    <property type="entry name" value="ArfGap"/>
    <property type="match status" value="1"/>
</dbReference>
<dbReference type="Gene3D" id="2.30.29.30">
    <property type="entry name" value="Pleckstrin-homology domain (PH domain)/Phosphotyrosine-binding domain (PTB)"/>
    <property type="match status" value="1"/>
</dbReference>
<evidence type="ECO:0000256" key="3">
    <source>
        <dbReference type="ARBA" id="ARBA00022833"/>
    </source>
</evidence>
<dbReference type="Proteomes" id="UP000695022">
    <property type="component" value="Unplaced"/>
</dbReference>
<feature type="domain" description="PH" evidence="6">
    <location>
        <begin position="26"/>
        <end position="121"/>
    </location>
</feature>
<feature type="domain" description="Arf-GAP" evidence="7">
    <location>
        <begin position="173"/>
        <end position="216"/>
    </location>
</feature>
<keyword evidence="2 4" id="KW-0863">Zinc-finger</keyword>
<keyword evidence="8" id="KW-1185">Reference proteome</keyword>
<keyword evidence="1" id="KW-0479">Metal-binding</keyword>
<evidence type="ECO:0000259" key="6">
    <source>
        <dbReference type="PROSITE" id="PS50003"/>
    </source>
</evidence>
<dbReference type="RefSeq" id="XP_014679345.1">
    <property type="nucleotide sequence ID" value="XM_014823859.1"/>
</dbReference>
<feature type="compositionally biased region" description="Low complexity" evidence="5">
    <location>
        <begin position="134"/>
        <end position="146"/>
    </location>
</feature>
<protein>
    <submittedName>
        <fullName evidence="9">Arf-GAP with coiled-coil, ANK repeat and PH domain-containing protein 2-like</fullName>
    </submittedName>
</protein>
<sequence length="216" mass="24425">MEERHSLVQKKSQVLSIASSPKQRGEIRMEGYLFKRTSNAFKAWHRRWFTVQHNQLVYRKRTKDTVTVMEEDLRLCTVKPCNEIERRFCFEVVSPTKSHILQSDTDVLCRTWIDALTESIGAAFRDTLHPSESAPSLSAAANAKPSCTPNGRLSTSDSDPTLDTTVLPKPARTSLWQQVMSIPGNERCCDCQANEPRWASINLGTTLCIECSGIHR</sequence>
<feature type="compositionally biased region" description="Low complexity" evidence="5">
    <location>
        <begin position="153"/>
        <end position="167"/>
    </location>
</feature>
<feature type="region of interest" description="Disordered" evidence="5">
    <location>
        <begin position="134"/>
        <end position="167"/>
    </location>
</feature>
<evidence type="ECO:0000259" key="7">
    <source>
        <dbReference type="PROSITE" id="PS50115"/>
    </source>
</evidence>
<dbReference type="InterPro" id="IPR011993">
    <property type="entry name" value="PH-like_dom_sf"/>
</dbReference>
<dbReference type="PANTHER" id="PTHR23180:SF399">
    <property type="entry name" value="BLOWN FUSE, ISOFORM A-RELATED"/>
    <property type="match status" value="1"/>
</dbReference>
<evidence type="ECO:0000256" key="5">
    <source>
        <dbReference type="SAM" id="MobiDB-lite"/>
    </source>
</evidence>
<evidence type="ECO:0000313" key="9">
    <source>
        <dbReference type="RefSeq" id="XP_014679345.1"/>
    </source>
</evidence>
<accession>A0ABM1F4H4</accession>
<dbReference type="InterPro" id="IPR037278">
    <property type="entry name" value="ARFGAP/RecO"/>
</dbReference>
<dbReference type="PRINTS" id="PR00405">
    <property type="entry name" value="REVINTRACTNG"/>
</dbReference>
<dbReference type="PROSITE" id="PS50115">
    <property type="entry name" value="ARFGAP"/>
    <property type="match status" value="1"/>
</dbReference>
<proteinExistence type="predicted"/>
<keyword evidence="3" id="KW-0862">Zinc</keyword>
<name>A0ABM1F4H4_PRICU</name>
<evidence type="ECO:0000313" key="8">
    <source>
        <dbReference type="Proteomes" id="UP000695022"/>
    </source>
</evidence>
<gene>
    <name evidence="9" type="primary">LOC106819212</name>
</gene>
<dbReference type="InterPro" id="IPR045258">
    <property type="entry name" value="ACAP1/2/3-like"/>
</dbReference>
<dbReference type="CDD" id="cd13250">
    <property type="entry name" value="PH_ACAP"/>
    <property type="match status" value="1"/>
</dbReference>
<dbReference type="SMART" id="SM00233">
    <property type="entry name" value="PH"/>
    <property type="match status" value="1"/>
</dbReference>
<dbReference type="Pfam" id="PF00169">
    <property type="entry name" value="PH"/>
    <property type="match status" value="1"/>
</dbReference>
<dbReference type="GeneID" id="106819212"/>
<organism evidence="8 9">
    <name type="scientific">Priapulus caudatus</name>
    <name type="common">Priapulid worm</name>
    <dbReference type="NCBI Taxonomy" id="37621"/>
    <lineage>
        <taxon>Eukaryota</taxon>
        <taxon>Metazoa</taxon>
        <taxon>Ecdysozoa</taxon>
        <taxon>Scalidophora</taxon>
        <taxon>Priapulida</taxon>
        <taxon>Priapulimorpha</taxon>
        <taxon>Priapulimorphida</taxon>
        <taxon>Priapulidae</taxon>
        <taxon>Priapulus</taxon>
    </lineage>
</organism>
<dbReference type="PANTHER" id="PTHR23180">
    <property type="entry name" value="CENTAURIN/ARF"/>
    <property type="match status" value="1"/>
</dbReference>
<dbReference type="InterPro" id="IPR001164">
    <property type="entry name" value="ArfGAP_dom"/>
</dbReference>
<evidence type="ECO:0000256" key="1">
    <source>
        <dbReference type="ARBA" id="ARBA00022723"/>
    </source>
</evidence>
<evidence type="ECO:0000256" key="4">
    <source>
        <dbReference type="PROSITE-ProRule" id="PRU00288"/>
    </source>
</evidence>
<dbReference type="Gene3D" id="1.10.220.150">
    <property type="entry name" value="Arf GTPase activating protein"/>
    <property type="match status" value="1"/>
</dbReference>
<dbReference type="SUPFAM" id="SSF50729">
    <property type="entry name" value="PH domain-like"/>
    <property type="match status" value="1"/>
</dbReference>